<organism evidence="19">
    <name type="scientific">Notodromas monacha</name>
    <dbReference type="NCBI Taxonomy" id="399045"/>
    <lineage>
        <taxon>Eukaryota</taxon>
        <taxon>Metazoa</taxon>
        <taxon>Ecdysozoa</taxon>
        <taxon>Arthropoda</taxon>
        <taxon>Crustacea</taxon>
        <taxon>Oligostraca</taxon>
        <taxon>Ostracoda</taxon>
        <taxon>Podocopa</taxon>
        <taxon>Podocopida</taxon>
        <taxon>Cypridocopina</taxon>
        <taxon>Cypridoidea</taxon>
        <taxon>Cyprididae</taxon>
        <taxon>Notodromas</taxon>
    </lineage>
</organism>
<keyword evidence="8" id="KW-0067">ATP-binding</keyword>
<keyword evidence="6" id="KW-0547">Nucleotide-binding</keyword>
<dbReference type="InterPro" id="IPR035969">
    <property type="entry name" value="Rab-GAP_TBC_sf"/>
</dbReference>
<dbReference type="SUPFAM" id="SSF46785">
    <property type="entry name" value="Winged helix' DNA-binding domain"/>
    <property type="match status" value="1"/>
</dbReference>
<dbReference type="SMART" id="SM00490">
    <property type="entry name" value="HELICc"/>
    <property type="match status" value="1"/>
</dbReference>
<dbReference type="Gene3D" id="1.20.1060.10">
    <property type="entry name" value="Taq DNA Polymerase, Chain T, domain 4"/>
    <property type="match status" value="1"/>
</dbReference>
<evidence type="ECO:0000256" key="7">
    <source>
        <dbReference type="ARBA" id="ARBA00022763"/>
    </source>
</evidence>
<dbReference type="CDD" id="cd18795">
    <property type="entry name" value="SF2_C_Ski2"/>
    <property type="match status" value="1"/>
</dbReference>
<dbReference type="InterPro" id="IPR036390">
    <property type="entry name" value="WH_DNA-bd_sf"/>
</dbReference>
<evidence type="ECO:0000259" key="16">
    <source>
        <dbReference type="PROSITE" id="PS50086"/>
    </source>
</evidence>
<keyword evidence="9" id="KW-0472">Membrane</keyword>
<dbReference type="GO" id="GO:0016020">
    <property type="term" value="C:membrane"/>
    <property type="evidence" value="ECO:0007669"/>
    <property type="project" value="UniProtKB-SubCell"/>
</dbReference>
<evidence type="ECO:0000256" key="8">
    <source>
        <dbReference type="ARBA" id="ARBA00022840"/>
    </source>
</evidence>
<dbReference type="GO" id="GO:0005096">
    <property type="term" value="F:GTPase activator activity"/>
    <property type="evidence" value="ECO:0007669"/>
    <property type="project" value="UniProtKB-KW"/>
</dbReference>
<evidence type="ECO:0000256" key="4">
    <source>
        <dbReference type="ARBA" id="ARBA00022468"/>
    </source>
</evidence>
<proteinExistence type="predicted"/>
<dbReference type="Gene3D" id="3.30.70.370">
    <property type="match status" value="1"/>
</dbReference>
<name>A0A7R9BJ93_9CRUS</name>
<keyword evidence="4" id="KW-0343">GTPase activation</keyword>
<dbReference type="Gene3D" id="3.30.420.10">
    <property type="entry name" value="Ribonuclease H-like superfamily/Ribonuclease H"/>
    <property type="match status" value="1"/>
</dbReference>
<dbReference type="SUPFAM" id="SSF52540">
    <property type="entry name" value="P-loop containing nucleoside triphosphate hydrolases"/>
    <property type="match status" value="1"/>
</dbReference>
<dbReference type="InterPro" id="IPR014001">
    <property type="entry name" value="Helicase_ATP-bd"/>
</dbReference>
<evidence type="ECO:0000259" key="17">
    <source>
        <dbReference type="PROSITE" id="PS51192"/>
    </source>
</evidence>
<dbReference type="Pfam" id="PF00566">
    <property type="entry name" value="RabGAP-TBC"/>
    <property type="match status" value="1"/>
</dbReference>
<dbReference type="Gene3D" id="1.10.150.20">
    <property type="entry name" value="5' to 3' exonuclease, C-terminal subdomain"/>
    <property type="match status" value="1"/>
</dbReference>
<dbReference type="PRINTS" id="PR00868">
    <property type="entry name" value="DNAPOLI"/>
</dbReference>
<comment type="subunit">
    <text evidence="13">Interacts with RAB1A and RAB10; in a GTP-dependent manner.</text>
</comment>
<feature type="domain" description="Helicase ATP-binding" evidence="17">
    <location>
        <begin position="38"/>
        <end position="217"/>
    </location>
</feature>
<protein>
    <recommendedName>
        <fullName evidence="14">TBC1 domain family member 13</fullName>
    </recommendedName>
</protein>
<dbReference type="Gene3D" id="1.10.8.270">
    <property type="entry name" value="putative rabgap domain of human tbc1 domain family member 14 like domains"/>
    <property type="match status" value="1"/>
</dbReference>
<evidence type="ECO:0000313" key="19">
    <source>
        <dbReference type="EMBL" id="CAD7274974.1"/>
    </source>
</evidence>
<dbReference type="PANTHER" id="PTHR10133:SF62">
    <property type="entry name" value="DNA POLYMERASE THETA"/>
    <property type="match status" value="1"/>
</dbReference>
<dbReference type="Gene3D" id="1.10.472.80">
    <property type="entry name" value="Ypt/Rab-GAP domain of gyp1p, domain 3"/>
    <property type="match status" value="1"/>
</dbReference>
<keyword evidence="5" id="KW-0963">Cytoplasm</keyword>
<feature type="domain" description="Helicase C-terminal" evidence="18">
    <location>
        <begin position="255"/>
        <end position="486"/>
    </location>
</feature>
<dbReference type="InterPro" id="IPR046931">
    <property type="entry name" value="HTH_61"/>
</dbReference>
<dbReference type="GO" id="GO:0005634">
    <property type="term" value="C:nucleus"/>
    <property type="evidence" value="ECO:0007669"/>
    <property type="project" value="UniProtKB-SubCell"/>
</dbReference>
<dbReference type="FunFam" id="1.10.8.270:FF:000019">
    <property type="entry name" value="TBC1 domain family member 13"/>
    <property type="match status" value="1"/>
</dbReference>
<dbReference type="InterPro" id="IPR002298">
    <property type="entry name" value="DNA_polymerase_A"/>
</dbReference>
<dbReference type="InterPro" id="IPR011545">
    <property type="entry name" value="DEAD/DEAH_box_helicase_dom"/>
</dbReference>
<evidence type="ECO:0000256" key="6">
    <source>
        <dbReference type="ARBA" id="ARBA00022741"/>
    </source>
</evidence>
<evidence type="ECO:0000259" key="18">
    <source>
        <dbReference type="PROSITE" id="PS51194"/>
    </source>
</evidence>
<keyword evidence="11" id="KW-0539">Nucleus</keyword>
<feature type="compositionally biased region" description="Basic residues" evidence="15">
    <location>
        <begin position="1306"/>
        <end position="1317"/>
    </location>
</feature>
<evidence type="ECO:0000256" key="1">
    <source>
        <dbReference type="ARBA" id="ARBA00004123"/>
    </source>
</evidence>
<dbReference type="FunFam" id="1.10.150.20:FF:000002">
    <property type="entry name" value="DNA polymerase I"/>
    <property type="match status" value="1"/>
</dbReference>
<evidence type="ECO:0000256" key="15">
    <source>
        <dbReference type="SAM" id="MobiDB-lite"/>
    </source>
</evidence>
<keyword evidence="7" id="KW-0227">DNA damage</keyword>
<dbReference type="SMART" id="SM00482">
    <property type="entry name" value="POLAc"/>
    <property type="match status" value="1"/>
</dbReference>
<dbReference type="GO" id="GO:0097681">
    <property type="term" value="P:double-strand break repair via alternative nonhomologous end joining"/>
    <property type="evidence" value="ECO:0007669"/>
    <property type="project" value="TreeGrafter"/>
</dbReference>
<accession>A0A7R9BJ93</accession>
<keyword evidence="10" id="KW-0234">DNA repair</keyword>
<feature type="compositionally biased region" description="Basic and acidic residues" evidence="15">
    <location>
        <begin position="1018"/>
        <end position="1030"/>
    </location>
</feature>
<evidence type="ECO:0000313" key="20">
    <source>
        <dbReference type="Proteomes" id="UP000678499"/>
    </source>
</evidence>
<dbReference type="Gene3D" id="1.10.3380.30">
    <property type="match status" value="1"/>
</dbReference>
<gene>
    <name evidence="19" type="ORF">NMOB1V02_LOCUS2784</name>
</gene>
<dbReference type="Pfam" id="PF00271">
    <property type="entry name" value="Helicase_C"/>
    <property type="match status" value="1"/>
</dbReference>
<dbReference type="Pfam" id="PF00476">
    <property type="entry name" value="DNA_pol_A"/>
    <property type="match status" value="1"/>
</dbReference>
<dbReference type="GO" id="GO:0006261">
    <property type="term" value="P:DNA-templated DNA replication"/>
    <property type="evidence" value="ECO:0007669"/>
    <property type="project" value="InterPro"/>
</dbReference>
<dbReference type="OrthoDB" id="2320933at2759"/>
<evidence type="ECO:0000256" key="9">
    <source>
        <dbReference type="ARBA" id="ARBA00023136"/>
    </source>
</evidence>
<dbReference type="GO" id="GO:0005524">
    <property type="term" value="F:ATP binding"/>
    <property type="evidence" value="ECO:0007669"/>
    <property type="project" value="UniProtKB-KW"/>
</dbReference>
<dbReference type="SUPFAM" id="SSF47923">
    <property type="entry name" value="Ypt/Rab-GAP domain of gyp1p"/>
    <property type="match status" value="2"/>
</dbReference>
<dbReference type="GO" id="GO:0005737">
    <property type="term" value="C:cytoplasm"/>
    <property type="evidence" value="ECO:0007669"/>
    <property type="project" value="UniProtKB-SubCell"/>
</dbReference>
<dbReference type="InterPro" id="IPR027417">
    <property type="entry name" value="P-loop_NTPase"/>
</dbReference>
<dbReference type="InterPro" id="IPR000195">
    <property type="entry name" value="Rab-GAP-TBC_dom"/>
</dbReference>
<comment type="function">
    <text evidence="12">Acts as a GTPase-activating protein for RAB35. Together with RAB35 may be involved in regulation of insulin-induced glucose transporter SLC2A4/GLUT4 translocation to the plasma membrane in adipocytes.</text>
</comment>
<evidence type="ECO:0000256" key="5">
    <source>
        <dbReference type="ARBA" id="ARBA00022490"/>
    </source>
</evidence>
<dbReference type="PROSITE" id="PS51194">
    <property type="entry name" value="HELICASE_CTER"/>
    <property type="match status" value="1"/>
</dbReference>
<dbReference type="Pfam" id="PF21099">
    <property type="entry name" value="POLQ_helical"/>
    <property type="match status" value="2"/>
</dbReference>
<dbReference type="EMBL" id="CAJPEX010000335">
    <property type="protein sequence ID" value="CAG0915126.1"/>
    <property type="molecule type" value="Genomic_DNA"/>
</dbReference>
<dbReference type="InterPro" id="IPR043502">
    <property type="entry name" value="DNA/RNA_pol_sf"/>
</dbReference>
<feature type="compositionally biased region" description="Low complexity" evidence="15">
    <location>
        <begin position="1284"/>
        <end position="1295"/>
    </location>
</feature>
<sequence>MDEQLDMEFWGLPEVILAQYEIFGVKRMFRWQADCLLLGNVMNGENLVFSAPTAAGKSLVAEILILKRVLETKKKAFLIVPFISMAKEKVAHLQTLYRNVDLRVGGFMGSTAAPGGFKNCDIVICTIEKANNIINRLMETNRMNEVGIVVVDEIHLLSDPSRGYLLELLLTKILYHSAKDRADGTFSDNVQIVGMSATLPNLDVVANWLKAQIYRTDYRPVPLTQFMKVGRFIHDASMKVLRTLGDLALTDDTDQVVQVCIETVVEGHSVLVFCPSRDWCEKLAQKISKDFLRIGSAKESSLPKVLIPVREALRRHVDAERLGTIVRELKDSAAGLDAVLRHTVLSGVAFHHAGLTVEERDIIEDGFRGCVIKVLVATSTLSSGVNLPARRVIVRSPFAGGNQLLDSLVYHQMIGRAGRTGVDTVGESILMCKDTEKAAGISLITGGMRPVTSCLKRDGERLSSALKRAILEVVVDGVASTLEELRQYLHCTLLCALVGTDLESGLNRCVDELILAELIRLQKNADGSKADLVPTKFGTAVVTAGLPPDEGASLYSELEKARRGLLLENDLHLLYQVIPLSTVSQIQKLDWFVYRSIWHELPVGLQRVGHAVGIDDGFLFRNLRGFSCNGLQVIPLSTVSQIQKLDWFVYRSIWHELPVGMQRVGHAVGIDDGFLFRNLRGFSCNGLQFTEKRMIHVRFYSALALNELANEVPLKEVAEKYGFNRGYLQSLQQSAAAYAGMVSVFCEKLGWNNLELLISQFQSRQVKPQCSLNTLDYDHCSDLGKTVWRQGLGFIPISRAAAIIIQEARAVVERCFHFGVTRELCDLMLVTSLDSRLARGLFDDGIESCSDLASTHPARIEKLIVKSAPFSNKDSNRKPDELCEQASGENIEASHVIEDLGSTWSRLLNDATDVDFSMCSVSKSKAAETKSVPGCRDVGLPCASAIGTPPSDEEVVEKSPINHHTDKNLTKRRKIPSSGHESVISLPISQFPGNDTISETMMQYMLEVDFDIRSQVDASNEPKESGKYFEGKNPLSGIQMPNAGQRTEEEKNPTKTPCGKCVNQAENLELNMGDDSLFSSVSGSMMEKLCEVVDAACDSQLNNPAGNISLNLPVNTPFPRGSFPSSTIPSASQELKDCSKFLLEFEEPFSFFEKENVCPADSANGECQPALAAKTNSENVRKIESDVYELSTLSDSVLQQIITCDEAQERCVRSMKTACLAVGTPDNVKRLRNRSVLIKHSPDAGGTISNKENGIAGAKRDSGARIPRLRKSSEQVKRTSLKRISSSSPIFSPSPEVVNNSAERNRSHRRFRKKRRHGVGEQSTLGKTCSNSEISNEFESNLQILMSAENFSLSIASVDVPIVPGNVAASRQIGKRFRHEMSSVTADKQLVVDLHPGTRKRILGIVFCVDMEERARILDLDACENVESRLVALKKALKRLKEQKSLAVMFDASTKLRVIWKAFCHPSEFPGYGEVSLRVVDPKLAAWYGDTGIGEMDLKSLCTMYLRDDGEILEAREQLDTSEATSAICLAVEEAQLVNKLWKKLKTQIMVTEAKCGFFDVESKALVTTAKLEFNGFGFDIRRCMELRKCLENKREAVTKLAHRSAGRVWNLSSRRAALQVLNEVFSGLQTSEKINLTVNSLEKETLQTLTEYHPLPEYILKWRKIGMALTQFVIPFLSWKNQVRRRGDVVRLNADSTSVHPDWEFFSALGRLSTRDPNLQTIYKDFDAAGDTFSLRSMFVARPKGEAMLVAGDYSQMDLRILAHLAKDVELLGKMNSNCDVLRLVAAGHLKKDPEKVTDEERQATKKVVYGIIYGMGESTLARQMNVTEEHASFLMKSVLDSYPGVRRYMRAQIESVRALGYVTTLSGRKRFLPGILADSVAERGHAERQAVHTAVQGSAADLLKAAMVATDSELCNQFGEDAPRLVMSLHDELIFETDVENLNDTVRCVKLAMESAWKLCTGEGLKVLTPVKISVGDSWGIPDDHGQRPKCWKLLLNYLSRGKSEWSKILQENRDHYEQYIHEMIMKKLSSTEDHPLNPNPDSNWTTFFKDNEVLLQIDKDVRRLCPEMSFFQGPTEFPSRLLTNAASGVERLHHRVQNGMLKSVSLTRRGLGAHTVNTSVMNQGFLGFSKTGRNDTGDYTTLEDGQEAHWEVVERILFIYAKLNPGQGYVQGMNEILGPVYYVFATDPDASWREHAEADAFFCFTNLMSEIRDFFIKTLDNSDSGISALMTKLQASLKAIDPTLWEHLNDMDLKPQFYSFRWLTLLLSQEFRLPEVIRLWDSLFADKKRFEFLSCVCLAMLSLVREELLCGDFAHNMKLLQNYPNIDVHRILVRAVEISSMR</sequence>
<dbReference type="Gene3D" id="1.10.3380.20">
    <property type="match status" value="1"/>
</dbReference>
<dbReference type="PANTHER" id="PTHR10133">
    <property type="entry name" value="DNA POLYMERASE I"/>
    <property type="match status" value="1"/>
</dbReference>
<dbReference type="SUPFAM" id="SSF158702">
    <property type="entry name" value="Sec63 N-terminal domain-like"/>
    <property type="match status" value="2"/>
</dbReference>
<evidence type="ECO:0000256" key="10">
    <source>
        <dbReference type="ARBA" id="ARBA00023204"/>
    </source>
</evidence>
<dbReference type="SUPFAM" id="SSF56672">
    <property type="entry name" value="DNA/RNA polymerases"/>
    <property type="match status" value="1"/>
</dbReference>
<dbReference type="PROSITE" id="PS50086">
    <property type="entry name" value="TBC_RABGAP"/>
    <property type="match status" value="1"/>
</dbReference>
<dbReference type="Proteomes" id="UP000678499">
    <property type="component" value="Unassembled WGS sequence"/>
</dbReference>
<reference evidence="19" key="1">
    <citation type="submission" date="2020-11" db="EMBL/GenBank/DDBJ databases">
        <authorList>
            <person name="Tran Van P."/>
        </authorList>
    </citation>
    <scope>NUCLEOTIDE SEQUENCE</scope>
</reference>
<dbReference type="SMART" id="SM00487">
    <property type="entry name" value="DEXDc"/>
    <property type="match status" value="1"/>
</dbReference>
<dbReference type="InterPro" id="IPR001650">
    <property type="entry name" value="Helicase_C-like"/>
</dbReference>
<evidence type="ECO:0000256" key="12">
    <source>
        <dbReference type="ARBA" id="ARBA00059763"/>
    </source>
</evidence>
<evidence type="ECO:0000256" key="13">
    <source>
        <dbReference type="ARBA" id="ARBA00064536"/>
    </source>
</evidence>
<keyword evidence="20" id="KW-1185">Reference proteome</keyword>
<dbReference type="Pfam" id="PF20470">
    <property type="entry name" value="HTH_61"/>
    <property type="match status" value="1"/>
</dbReference>
<dbReference type="InterPro" id="IPR001098">
    <property type="entry name" value="DNA-dir_DNA_pol_A_palm_dom"/>
</dbReference>
<dbReference type="InterPro" id="IPR048960">
    <property type="entry name" value="POLQ-like_helical"/>
</dbReference>
<dbReference type="PROSITE" id="PS51192">
    <property type="entry name" value="HELICASE_ATP_BIND_1"/>
    <property type="match status" value="1"/>
</dbReference>
<dbReference type="Gene3D" id="3.40.50.300">
    <property type="entry name" value="P-loop containing nucleotide triphosphate hydrolases"/>
    <property type="match status" value="2"/>
</dbReference>
<dbReference type="FunFam" id="1.10.472.80:FF:000009">
    <property type="entry name" value="TBC1 domain family member 13"/>
    <property type="match status" value="1"/>
</dbReference>
<dbReference type="GO" id="GO:0003887">
    <property type="term" value="F:DNA-directed DNA polymerase activity"/>
    <property type="evidence" value="ECO:0007669"/>
    <property type="project" value="InterPro"/>
</dbReference>
<comment type="subcellular location">
    <subcellularLocation>
        <location evidence="3">Cytoplasm</location>
    </subcellularLocation>
    <subcellularLocation>
        <location evidence="2">Membrane</location>
    </subcellularLocation>
    <subcellularLocation>
        <location evidence="1">Nucleus</location>
    </subcellularLocation>
</comment>
<evidence type="ECO:0000256" key="11">
    <source>
        <dbReference type="ARBA" id="ARBA00023242"/>
    </source>
</evidence>
<dbReference type="FunFam" id="3.40.50.300:FF:000813">
    <property type="entry name" value="helicase POLQ-like isoform X1"/>
    <property type="match status" value="1"/>
</dbReference>
<dbReference type="SMART" id="SM00164">
    <property type="entry name" value="TBC"/>
    <property type="match status" value="1"/>
</dbReference>
<dbReference type="CDD" id="cd08638">
    <property type="entry name" value="DNA_pol_A_theta"/>
    <property type="match status" value="1"/>
</dbReference>
<dbReference type="EMBL" id="OA882372">
    <property type="protein sequence ID" value="CAD7274974.1"/>
    <property type="molecule type" value="Genomic_DNA"/>
</dbReference>
<dbReference type="Pfam" id="PF00270">
    <property type="entry name" value="DEAD"/>
    <property type="match status" value="1"/>
</dbReference>
<feature type="domain" description="Rab-GAP TBC" evidence="16">
    <location>
        <begin position="1984"/>
        <end position="2290"/>
    </location>
</feature>
<feature type="region of interest" description="Disordered" evidence="15">
    <location>
        <begin position="1018"/>
        <end position="1059"/>
    </location>
</feature>
<evidence type="ECO:0000256" key="14">
    <source>
        <dbReference type="ARBA" id="ARBA00067477"/>
    </source>
</evidence>
<evidence type="ECO:0000256" key="2">
    <source>
        <dbReference type="ARBA" id="ARBA00004370"/>
    </source>
</evidence>
<dbReference type="InterPro" id="IPR036397">
    <property type="entry name" value="RNaseH_sf"/>
</dbReference>
<evidence type="ECO:0000256" key="3">
    <source>
        <dbReference type="ARBA" id="ARBA00004496"/>
    </source>
</evidence>
<dbReference type="GO" id="GO:0003677">
    <property type="term" value="F:DNA binding"/>
    <property type="evidence" value="ECO:0007669"/>
    <property type="project" value="InterPro"/>
</dbReference>
<dbReference type="CDD" id="cd18026">
    <property type="entry name" value="DEXHc_POLQ-like"/>
    <property type="match status" value="1"/>
</dbReference>
<feature type="region of interest" description="Disordered" evidence="15">
    <location>
        <begin position="1240"/>
        <end position="1329"/>
    </location>
</feature>